<feature type="signal peptide" evidence="2">
    <location>
        <begin position="1"/>
        <end position="22"/>
    </location>
</feature>
<evidence type="ECO:0000256" key="1">
    <source>
        <dbReference type="SAM" id="MobiDB-lite"/>
    </source>
</evidence>
<dbReference type="STRING" id="1123303.GCA_000372425_01840"/>
<dbReference type="KEGG" id="sfer:NCTC12278_00050"/>
<gene>
    <name evidence="4" type="ORF">NCTC12278_00050</name>
</gene>
<name>A0A2X3W5G5_9STRE</name>
<feature type="compositionally biased region" description="Polar residues" evidence="1">
    <location>
        <begin position="138"/>
        <end position="151"/>
    </location>
</feature>
<reference evidence="4 5" key="1">
    <citation type="submission" date="2018-06" db="EMBL/GenBank/DDBJ databases">
        <authorList>
            <consortium name="Pathogen Informatics"/>
            <person name="Doyle S."/>
        </authorList>
    </citation>
    <scope>NUCLEOTIDE SEQUENCE [LARGE SCALE GENOMIC DNA]</scope>
    <source>
        <strain evidence="4 5">NCTC12278</strain>
    </source>
</reference>
<protein>
    <submittedName>
        <fullName evidence="4">LysM domain-containing protein</fullName>
    </submittedName>
</protein>
<dbReference type="InterPro" id="IPR036779">
    <property type="entry name" value="LysM_dom_sf"/>
</dbReference>
<dbReference type="InterPro" id="IPR058593">
    <property type="entry name" value="ARB_07466-like_C"/>
</dbReference>
<dbReference type="SMART" id="SM00257">
    <property type="entry name" value="LysM"/>
    <property type="match status" value="1"/>
</dbReference>
<feature type="domain" description="LysM" evidence="3">
    <location>
        <begin position="53"/>
        <end position="97"/>
    </location>
</feature>
<keyword evidence="5" id="KW-1185">Reference proteome</keyword>
<feature type="compositionally biased region" description="Low complexity" evidence="1">
    <location>
        <begin position="152"/>
        <end position="242"/>
    </location>
</feature>
<dbReference type="Proteomes" id="UP000249495">
    <property type="component" value="Chromosome 1"/>
</dbReference>
<dbReference type="CDD" id="cd00118">
    <property type="entry name" value="LysM"/>
    <property type="match status" value="1"/>
</dbReference>
<dbReference type="AlphaFoldDB" id="A0A2X3W5G5"/>
<evidence type="ECO:0000259" key="3">
    <source>
        <dbReference type="PROSITE" id="PS51782"/>
    </source>
</evidence>
<evidence type="ECO:0000313" key="5">
    <source>
        <dbReference type="Proteomes" id="UP000249495"/>
    </source>
</evidence>
<sequence length="382" mass="39724">MKMNKKTLLASTVVLSAFSATALDAQAQELPVEWTARTVEEIKTEVVNQGGSVTYTIKYGDTLSSIAEAMGVDLHVLAAINQIANVDLIYPDTVLNLTFDGQNNIVGVEIQSPTADNGATETVAASVDVANNQASVNDQTVSISETTQAAPETSTVAAEPVTEATTEATTASTETTAAETVQSEAVAAVPETTQAETSTSETTTTAALDTTSQTETSAVSEAEIPAETTQAQTEAAPVVTEAETTAAVTEAAPQAQAVAATTSTSSTDSSGLQPQVSAFKDEVAGIYGITSFSTYRAGDSGDHGKGLAVDFMVPDSSALGDQVAQYAISNMGAKNISYVIWKQRFYAPFDSIYGPAYTWNPMPDRGSATANHYDHVHVSFNG</sequence>
<dbReference type="EMBL" id="LS483343">
    <property type="protein sequence ID" value="SQF38943.1"/>
    <property type="molecule type" value="Genomic_DNA"/>
</dbReference>
<proteinExistence type="predicted"/>
<evidence type="ECO:0000313" key="4">
    <source>
        <dbReference type="EMBL" id="SQF38943.1"/>
    </source>
</evidence>
<dbReference type="SUPFAM" id="SSF54106">
    <property type="entry name" value="LysM domain"/>
    <property type="match status" value="1"/>
</dbReference>
<keyword evidence="2" id="KW-0732">Signal</keyword>
<feature type="chain" id="PRO_5039055878" evidence="2">
    <location>
        <begin position="23"/>
        <end position="382"/>
    </location>
</feature>
<evidence type="ECO:0000256" key="2">
    <source>
        <dbReference type="SAM" id="SignalP"/>
    </source>
</evidence>
<dbReference type="Pfam" id="PF26571">
    <property type="entry name" value="VldE"/>
    <property type="match status" value="1"/>
</dbReference>
<dbReference type="InterPro" id="IPR018392">
    <property type="entry name" value="LysM"/>
</dbReference>
<organism evidence="4 5">
    <name type="scientific">Streptococcus ferus</name>
    <dbReference type="NCBI Taxonomy" id="1345"/>
    <lineage>
        <taxon>Bacteria</taxon>
        <taxon>Bacillati</taxon>
        <taxon>Bacillota</taxon>
        <taxon>Bacilli</taxon>
        <taxon>Lactobacillales</taxon>
        <taxon>Streptococcaceae</taxon>
        <taxon>Streptococcus</taxon>
    </lineage>
</organism>
<accession>A0A2X3W5G5</accession>
<dbReference type="Pfam" id="PF01476">
    <property type="entry name" value="LysM"/>
    <property type="match status" value="1"/>
</dbReference>
<feature type="region of interest" description="Disordered" evidence="1">
    <location>
        <begin position="138"/>
        <end position="242"/>
    </location>
</feature>
<dbReference type="PROSITE" id="PS51782">
    <property type="entry name" value="LYSM"/>
    <property type="match status" value="1"/>
</dbReference>
<dbReference type="Gene3D" id="3.10.350.10">
    <property type="entry name" value="LysM domain"/>
    <property type="match status" value="1"/>
</dbReference>